<dbReference type="GO" id="GO:0005829">
    <property type="term" value="C:cytosol"/>
    <property type="evidence" value="ECO:0007669"/>
    <property type="project" value="TreeGrafter"/>
</dbReference>
<dbReference type="InterPro" id="IPR003169">
    <property type="entry name" value="GYF"/>
</dbReference>
<dbReference type="SMART" id="SM00444">
    <property type="entry name" value="GYF"/>
    <property type="match status" value="1"/>
</dbReference>
<feature type="compositionally biased region" description="Low complexity" evidence="1">
    <location>
        <begin position="429"/>
        <end position="438"/>
    </location>
</feature>
<proteinExistence type="predicted"/>
<feature type="region of interest" description="Disordered" evidence="1">
    <location>
        <begin position="743"/>
        <end position="1024"/>
    </location>
</feature>
<feature type="compositionally biased region" description="Basic and acidic residues" evidence="1">
    <location>
        <begin position="946"/>
        <end position="963"/>
    </location>
</feature>
<comment type="caution">
    <text evidence="3">The sequence shown here is derived from an EMBL/GenBank/DDBJ whole genome shotgun (WGS) entry which is preliminary data.</text>
</comment>
<name>A0A9D4GJW4_DREPO</name>
<accession>A0A9D4GJW4</accession>
<feature type="compositionally biased region" description="Basic and acidic residues" evidence="1">
    <location>
        <begin position="386"/>
        <end position="428"/>
    </location>
</feature>
<organism evidence="3 4">
    <name type="scientific">Dreissena polymorpha</name>
    <name type="common">Zebra mussel</name>
    <name type="synonym">Mytilus polymorpha</name>
    <dbReference type="NCBI Taxonomy" id="45954"/>
    <lineage>
        <taxon>Eukaryota</taxon>
        <taxon>Metazoa</taxon>
        <taxon>Spiralia</taxon>
        <taxon>Lophotrochozoa</taxon>
        <taxon>Mollusca</taxon>
        <taxon>Bivalvia</taxon>
        <taxon>Autobranchia</taxon>
        <taxon>Heteroconchia</taxon>
        <taxon>Euheterodonta</taxon>
        <taxon>Imparidentia</taxon>
        <taxon>Neoheterodontei</taxon>
        <taxon>Myida</taxon>
        <taxon>Dreissenoidea</taxon>
        <taxon>Dreissenidae</taxon>
        <taxon>Dreissena</taxon>
    </lineage>
</organism>
<feature type="compositionally biased region" description="Basic and acidic residues" evidence="1">
    <location>
        <begin position="151"/>
        <end position="164"/>
    </location>
</feature>
<feature type="compositionally biased region" description="Basic and acidic residues" evidence="1">
    <location>
        <begin position="309"/>
        <end position="328"/>
    </location>
</feature>
<dbReference type="SUPFAM" id="SSF55277">
    <property type="entry name" value="GYF domain"/>
    <property type="match status" value="1"/>
</dbReference>
<feature type="compositionally biased region" description="Basic and acidic residues" evidence="1">
    <location>
        <begin position="1004"/>
        <end position="1017"/>
    </location>
</feature>
<sequence length="1283" mass="145232">MADTLKFGPEWLRQLSGGNSIGTPPPSPAPGFGKYKLADYRYGREEMLALYTPSPGVPDELKDLNAILSEKPQEPLAFQPLSEEEQRIMSQSVNSQAVLRAMGRGPPMRGRGVGLERGRGRGRGRGDGFMQRGVSYDENDGGPGGFGRPRQRPDGSWDEGDPKGFHGHRTRHDSQREEEEEEGGDWRKAGSGSKWGTNTRGSWRDNRGYDPGYNQAGRGYTRQYSRQRSGENWDEEEVPEWSTDGDPDELGTFDASGAFVSPNRKGFRREYEDREELESPRSGGGTPDSNRERLKDVNPKGAASQGMKEALDNRNKKPIEKPDVKTDTDDSPLATPPPKSKIAQSGDNKHLSSGDDKKQPVKNSASTQPSPKPVPKVEMVPPQKTPPEKIDKEPTDKNATSIKKDEQKKENDKAAKTDNSGEKCDKTTVAKTTKSAAALGASDAKPESAVNKAASVANTGGQTNKKKEKINSEVEALNQLQEKVENMVAGITITEEEEERRSALPPDHEHYNKWFYRDPQGDLQGPFASTEMAEWFSAGYFTMNLQVRRGCDEVFSPLGELIKRWGRVPFLPGQMPPPLMNNISPATESPPQQHQQQPQQQQPQQQQQQQWQDPGQAVADHQQFLQQYVQQQMQQQQMLMRQLQLQQQLQQVMTQLQESSHFKALSPLQQQQLVLQIMAKQSVLPAQQHPQRLSPRNSAEAPPGGALPASIWDIDPASIASMPTTGISAADLEAHLKEKEIEAEKEQQERLKQEREKLRREQEEVQRQKEEIERQRQEFEQRRQDDLKKMEEERFRAEEEKKRYEEEQRTRLLEEQRVRQKQEEERKTRQMEEHRSREEEEQVRQMEVEQRKREEEGRQKEAQRKQEAQKQLEAQKQRDQQLALQRQQQQQQEEVMRKHQQDALRKIQQEQLANMQLPSHVQWASGGGSPLVSSNGGRSLLEIQQQEERERLARDELLKKQQESQRQQMLALQQQQQQQKSWTSTVSPPSSAKSLLEIQQEQARQLERERQKREENQQHVAKNMTLGSASVWGSGAGVNNWANEGAWGALKNAQLAGSDSSLGFWDEAIISSGPAKKTAPKQNSGKQQGTTDFPALPGGGNSNKGRNSGSQNKAKPSKTKKDEEAVQRLFQAPVQEDDFTSWCRKQLNSMDTSVDIPTFVAFLLEVESPYEVHDYIRSYLGESKASEEFGKAFLEKRSQTRNQSKPAQAMDSIWGPAVAITPRELRQLPQPHTSTDDMQKGKPNKKKKSKMMKLDSSILGFTVHAAPDRMVGEIDSLETANTR</sequence>
<feature type="region of interest" description="Disordered" evidence="1">
    <location>
        <begin position="1226"/>
        <end position="1252"/>
    </location>
</feature>
<feature type="compositionally biased region" description="Basic residues" evidence="1">
    <location>
        <begin position="1242"/>
        <end position="1251"/>
    </location>
</feature>
<reference evidence="3" key="1">
    <citation type="journal article" date="2019" name="bioRxiv">
        <title>The Genome of the Zebra Mussel, Dreissena polymorpha: A Resource for Invasive Species Research.</title>
        <authorList>
            <person name="McCartney M.A."/>
            <person name="Auch B."/>
            <person name="Kono T."/>
            <person name="Mallez S."/>
            <person name="Zhang Y."/>
            <person name="Obille A."/>
            <person name="Becker A."/>
            <person name="Abrahante J.E."/>
            <person name="Garbe J."/>
            <person name="Badalamenti J.P."/>
            <person name="Herman A."/>
            <person name="Mangelson H."/>
            <person name="Liachko I."/>
            <person name="Sullivan S."/>
            <person name="Sone E.D."/>
            <person name="Koren S."/>
            <person name="Silverstein K.A.T."/>
            <person name="Beckman K.B."/>
            <person name="Gohl D.M."/>
        </authorList>
    </citation>
    <scope>NUCLEOTIDE SEQUENCE</scope>
    <source>
        <strain evidence="3">Duluth1</strain>
        <tissue evidence="3">Whole animal</tissue>
    </source>
</reference>
<feature type="region of interest" description="Disordered" evidence="1">
    <location>
        <begin position="573"/>
        <end position="617"/>
    </location>
</feature>
<dbReference type="Proteomes" id="UP000828390">
    <property type="component" value="Unassembled WGS sequence"/>
</dbReference>
<feature type="compositionally biased region" description="Basic and acidic residues" evidence="1">
    <location>
        <begin position="743"/>
        <end position="879"/>
    </location>
</feature>
<dbReference type="CDD" id="cd00072">
    <property type="entry name" value="GYF"/>
    <property type="match status" value="1"/>
</dbReference>
<evidence type="ECO:0000313" key="4">
    <source>
        <dbReference type="Proteomes" id="UP000828390"/>
    </source>
</evidence>
<feature type="compositionally biased region" description="Polar residues" evidence="1">
    <location>
        <begin position="980"/>
        <end position="993"/>
    </location>
</feature>
<feature type="compositionally biased region" description="Low complexity" evidence="1">
    <location>
        <begin position="100"/>
        <end position="110"/>
    </location>
</feature>
<feature type="compositionally biased region" description="Polar residues" evidence="1">
    <location>
        <begin position="909"/>
        <end position="919"/>
    </location>
</feature>
<evidence type="ECO:0000259" key="2">
    <source>
        <dbReference type="PROSITE" id="PS50829"/>
    </source>
</evidence>
<gene>
    <name evidence="3" type="ORF">DPMN_120162</name>
</gene>
<feature type="compositionally biased region" description="Polar residues" evidence="1">
    <location>
        <begin position="1080"/>
        <end position="1091"/>
    </location>
</feature>
<dbReference type="InterPro" id="IPR051640">
    <property type="entry name" value="GRB10-interact_GYF"/>
</dbReference>
<dbReference type="InterPro" id="IPR035445">
    <property type="entry name" value="GYF-like_dom_sf"/>
</dbReference>
<reference evidence="3" key="2">
    <citation type="submission" date="2020-11" db="EMBL/GenBank/DDBJ databases">
        <authorList>
            <person name="McCartney M.A."/>
            <person name="Auch B."/>
            <person name="Kono T."/>
            <person name="Mallez S."/>
            <person name="Becker A."/>
            <person name="Gohl D.M."/>
            <person name="Silverstein K.A.T."/>
            <person name="Koren S."/>
            <person name="Bechman K.B."/>
            <person name="Herman A."/>
            <person name="Abrahante J.E."/>
            <person name="Garbe J."/>
        </authorList>
    </citation>
    <scope>NUCLEOTIDE SEQUENCE</scope>
    <source>
        <strain evidence="3">Duluth1</strain>
        <tissue evidence="3">Whole animal</tissue>
    </source>
</reference>
<feature type="compositionally biased region" description="Basic and acidic residues" evidence="1">
    <location>
        <begin position="894"/>
        <end position="908"/>
    </location>
</feature>
<feature type="domain" description="GYF" evidence="2">
    <location>
        <begin position="511"/>
        <end position="559"/>
    </location>
</feature>
<feature type="compositionally biased region" description="Acidic residues" evidence="1">
    <location>
        <begin position="232"/>
        <end position="251"/>
    </location>
</feature>
<evidence type="ECO:0000313" key="3">
    <source>
        <dbReference type="EMBL" id="KAH3818440.1"/>
    </source>
</evidence>
<dbReference type="PROSITE" id="PS50829">
    <property type="entry name" value="GYF"/>
    <property type="match status" value="1"/>
</dbReference>
<feature type="region of interest" description="Disordered" evidence="1">
    <location>
        <begin position="686"/>
        <end position="709"/>
    </location>
</feature>
<protein>
    <recommendedName>
        <fullName evidence="2">GYF domain-containing protein</fullName>
    </recommendedName>
</protein>
<evidence type="ECO:0000256" key="1">
    <source>
        <dbReference type="SAM" id="MobiDB-lite"/>
    </source>
</evidence>
<feature type="compositionally biased region" description="Basic and acidic residues" evidence="1">
    <location>
        <begin position="347"/>
        <end position="359"/>
    </location>
</feature>
<dbReference type="PANTHER" id="PTHR14445:SF36">
    <property type="entry name" value="FI03272P-RELATED"/>
    <property type="match status" value="1"/>
</dbReference>
<feature type="compositionally biased region" description="Low complexity" evidence="1">
    <location>
        <begin position="964"/>
        <end position="979"/>
    </location>
</feature>
<feature type="compositionally biased region" description="Low complexity" evidence="1">
    <location>
        <begin position="590"/>
        <end position="617"/>
    </location>
</feature>
<feature type="compositionally biased region" description="Basic and acidic residues" evidence="1">
    <location>
        <begin position="289"/>
        <end position="298"/>
    </location>
</feature>
<feature type="compositionally biased region" description="Low complexity" evidence="1">
    <location>
        <begin position="880"/>
        <end position="892"/>
    </location>
</feature>
<keyword evidence="4" id="KW-1185">Reference proteome</keyword>
<feature type="region of interest" description="Disordered" evidence="1">
    <location>
        <begin position="1074"/>
        <end position="1123"/>
    </location>
</feature>
<dbReference type="Pfam" id="PF02213">
    <property type="entry name" value="GYF"/>
    <property type="match status" value="1"/>
</dbReference>
<feature type="compositionally biased region" description="Polar residues" evidence="1">
    <location>
        <begin position="686"/>
        <end position="697"/>
    </location>
</feature>
<dbReference type="Gene3D" id="3.30.1490.40">
    <property type="match status" value="1"/>
</dbReference>
<dbReference type="PANTHER" id="PTHR14445">
    <property type="entry name" value="GRB10 INTERACTING GYF PROTEIN"/>
    <property type="match status" value="1"/>
</dbReference>
<dbReference type="EMBL" id="JAIWYP010000005">
    <property type="protein sequence ID" value="KAH3818440.1"/>
    <property type="molecule type" value="Genomic_DNA"/>
</dbReference>
<feature type="region of interest" description="Disordered" evidence="1">
    <location>
        <begin position="100"/>
        <end position="469"/>
    </location>
</feature>